<dbReference type="EMBL" id="CAJOBD010001135">
    <property type="protein sequence ID" value="CAF3764564.1"/>
    <property type="molecule type" value="Genomic_DNA"/>
</dbReference>
<dbReference type="EMBL" id="CAJNOT010000999">
    <property type="protein sequence ID" value="CAF1125608.1"/>
    <property type="molecule type" value="Genomic_DNA"/>
</dbReference>
<feature type="transmembrane region" description="Helical" evidence="1">
    <location>
        <begin position="209"/>
        <end position="229"/>
    </location>
</feature>
<feature type="transmembrane region" description="Helical" evidence="1">
    <location>
        <begin position="143"/>
        <end position="168"/>
    </location>
</feature>
<sequence>MESPRNLVLLGTLIGIIPIVLGIVALVTPKWIEFSGLSYSLLICGNTNSCLKSTMSIITNGLEIAGVAAIAIGVLLAVIFGMSIRNRWIYLLPEIFLISGPILLLIGFLMYAKYVIEDIDAPQTVGLGCEHSAILTMYYYHKFAIIGFIIGLFAIILGIIALTTSNWISINHNQLSEPIIYDLFQQCDRNETNKCTDFESFRIPQYFEIIGYIILVIGVFVGVLCTEFVNKRNIHIISPIILIIGIIMIFLGFIFYIKYVIEINSTLTITKLDLGYSMILMISTCIIGCILTAYFSFTAGYTHRHILATVNIY</sequence>
<accession>A0A814QXE2</accession>
<keyword evidence="1" id="KW-1133">Transmembrane helix</keyword>
<evidence type="ECO:0000256" key="1">
    <source>
        <dbReference type="SAM" id="Phobius"/>
    </source>
</evidence>
<comment type="caution">
    <text evidence="2">The sequence shown here is derived from an EMBL/GenBank/DDBJ whole genome shotgun (WGS) entry which is preliminary data.</text>
</comment>
<evidence type="ECO:0000313" key="4">
    <source>
        <dbReference type="Proteomes" id="UP000663864"/>
    </source>
</evidence>
<name>A0A814QXE2_9BILA</name>
<keyword evidence="1" id="KW-0472">Membrane</keyword>
<dbReference type="Proteomes" id="UP000663836">
    <property type="component" value="Unassembled WGS sequence"/>
</dbReference>
<dbReference type="Proteomes" id="UP000663864">
    <property type="component" value="Unassembled WGS sequence"/>
</dbReference>
<dbReference type="Gene3D" id="1.20.140.150">
    <property type="match status" value="1"/>
</dbReference>
<evidence type="ECO:0000313" key="2">
    <source>
        <dbReference type="EMBL" id="CAF1125608.1"/>
    </source>
</evidence>
<evidence type="ECO:0000313" key="3">
    <source>
        <dbReference type="EMBL" id="CAF3764564.1"/>
    </source>
</evidence>
<dbReference type="AlphaFoldDB" id="A0A814QXE2"/>
<reference evidence="2" key="1">
    <citation type="submission" date="2021-02" db="EMBL/GenBank/DDBJ databases">
        <authorList>
            <person name="Nowell W R."/>
        </authorList>
    </citation>
    <scope>NUCLEOTIDE SEQUENCE</scope>
</reference>
<feature type="transmembrane region" description="Helical" evidence="1">
    <location>
        <begin position="63"/>
        <end position="82"/>
    </location>
</feature>
<feature type="transmembrane region" description="Helical" evidence="1">
    <location>
        <begin position="277"/>
        <end position="297"/>
    </location>
</feature>
<proteinExistence type="predicted"/>
<feature type="transmembrane region" description="Helical" evidence="1">
    <location>
        <begin position="88"/>
        <end position="111"/>
    </location>
</feature>
<keyword evidence="1" id="KW-0812">Transmembrane</keyword>
<feature type="transmembrane region" description="Helical" evidence="1">
    <location>
        <begin position="7"/>
        <end position="28"/>
    </location>
</feature>
<gene>
    <name evidence="3" type="ORF">JBS370_LOCUS13325</name>
    <name evidence="2" type="ORF">ZHD862_LOCUS18866</name>
</gene>
<feature type="transmembrane region" description="Helical" evidence="1">
    <location>
        <begin position="236"/>
        <end position="257"/>
    </location>
</feature>
<organism evidence="2 4">
    <name type="scientific">Rotaria sordida</name>
    <dbReference type="NCBI Taxonomy" id="392033"/>
    <lineage>
        <taxon>Eukaryota</taxon>
        <taxon>Metazoa</taxon>
        <taxon>Spiralia</taxon>
        <taxon>Gnathifera</taxon>
        <taxon>Rotifera</taxon>
        <taxon>Eurotatoria</taxon>
        <taxon>Bdelloidea</taxon>
        <taxon>Philodinida</taxon>
        <taxon>Philodinidae</taxon>
        <taxon>Rotaria</taxon>
    </lineage>
</organism>
<protein>
    <submittedName>
        <fullName evidence="2">Uncharacterized protein</fullName>
    </submittedName>
</protein>